<sequence>MVKGLPGARGQREHHGRRETVGRWSSKRLGSGGRPETRRPFNYEENKVILNLTVLIIFPPFCPQHRGDEMVRSSGMKSPRII</sequence>
<organism evidence="2 3">
    <name type="scientific">Pleurodeles waltl</name>
    <name type="common">Iberian ribbed newt</name>
    <dbReference type="NCBI Taxonomy" id="8319"/>
    <lineage>
        <taxon>Eukaryota</taxon>
        <taxon>Metazoa</taxon>
        <taxon>Chordata</taxon>
        <taxon>Craniata</taxon>
        <taxon>Vertebrata</taxon>
        <taxon>Euteleostomi</taxon>
        <taxon>Amphibia</taxon>
        <taxon>Batrachia</taxon>
        <taxon>Caudata</taxon>
        <taxon>Salamandroidea</taxon>
        <taxon>Salamandridae</taxon>
        <taxon>Pleurodelinae</taxon>
        <taxon>Pleurodeles</taxon>
    </lineage>
</organism>
<dbReference type="EMBL" id="JANPWB010000014">
    <property type="protein sequence ID" value="KAJ1101158.1"/>
    <property type="molecule type" value="Genomic_DNA"/>
</dbReference>
<comment type="caution">
    <text evidence="2">The sequence shown here is derived from an EMBL/GenBank/DDBJ whole genome shotgun (WGS) entry which is preliminary data.</text>
</comment>
<evidence type="ECO:0000313" key="3">
    <source>
        <dbReference type="Proteomes" id="UP001066276"/>
    </source>
</evidence>
<dbReference type="Proteomes" id="UP001066276">
    <property type="component" value="Chromosome 10"/>
</dbReference>
<name>A0AAV7MJ91_PLEWA</name>
<protein>
    <submittedName>
        <fullName evidence="2">Uncharacterized protein</fullName>
    </submittedName>
</protein>
<keyword evidence="3" id="KW-1185">Reference proteome</keyword>
<evidence type="ECO:0000256" key="1">
    <source>
        <dbReference type="SAM" id="MobiDB-lite"/>
    </source>
</evidence>
<gene>
    <name evidence="2" type="ORF">NDU88_006230</name>
</gene>
<dbReference type="AlphaFoldDB" id="A0AAV7MJ91"/>
<accession>A0AAV7MJ91</accession>
<feature type="compositionally biased region" description="Basic and acidic residues" evidence="1">
    <location>
        <begin position="10"/>
        <end position="21"/>
    </location>
</feature>
<proteinExistence type="predicted"/>
<evidence type="ECO:0000313" key="2">
    <source>
        <dbReference type="EMBL" id="KAJ1101158.1"/>
    </source>
</evidence>
<reference evidence="2" key="1">
    <citation type="journal article" date="2022" name="bioRxiv">
        <title>Sequencing and chromosome-scale assembly of the giantPleurodeles waltlgenome.</title>
        <authorList>
            <person name="Brown T."/>
            <person name="Elewa A."/>
            <person name="Iarovenko S."/>
            <person name="Subramanian E."/>
            <person name="Araus A.J."/>
            <person name="Petzold A."/>
            <person name="Susuki M."/>
            <person name="Suzuki K.-i.T."/>
            <person name="Hayashi T."/>
            <person name="Toyoda A."/>
            <person name="Oliveira C."/>
            <person name="Osipova E."/>
            <person name="Leigh N.D."/>
            <person name="Simon A."/>
            <person name="Yun M.H."/>
        </authorList>
    </citation>
    <scope>NUCLEOTIDE SEQUENCE</scope>
    <source>
        <strain evidence="2">20211129_DDA</strain>
        <tissue evidence="2">Liver</tissue>
    </source>
</reference>
<feature type="region of interest" description="Disordered" evidence="1">
    <location>
        <begin position="1"/>
        <end position="39"/>
    </location>
</feature>